<keyword evidence="2" id="KW-1185">Reference proteome</keyword>
<reference evidence="1" key="1">
    <citation type="submission" date="2020-04" db="EMBL/GenBank/DDBJ databases">
        <title>Hybrid Assembly of Korean Phytophthora infestans isolates.</title>
        <authorList>
            <person name="Prokchorchik M."/>
            <person name="Lee Y."/>
            <person name="Seo J."/>
            <person name="Cho J.-H."/>
            <person name="Park Y.-E."/>
            <person name="Jang D.-C."/>
            <person name="Im J.-S."/>
            <person name="Choi J.-G."/>
            <person name="Park H.-J."/>
            <person name="Lee G.-B."/>
            <person name="Lee Y.-G."/>
            <person name="Hong S.-Y."/>
            <person name="Cho K."/>
            <person name="Sohn K.H."/>
        </authorList>
    </citation>
    <scope>NUCLEOTIDE SEQUENCE</scope>
    <source>
        <strain evidence="1">KR_1_A1</strain>
    </source>
</reference>
<evidence type="ECO:0000313" key="1">
    <source>
        <dbReference type="EMBL" id="KAF4029548.1"/>
    </source>
</evidence>
<organism evidence="1 2">
    <name type="scientific">Phytophthora infestans</name>
    <name type="common">Potato late blight agent</name>
    <name type="synonym">Botrytis infestans</name>
    <dbReference type="NCBI Taxonomy" id="4787"/>
    <lineage>
        <taxon>Eukaryota</taxon>
        <taxon>Sar</taxon>
        <taxon>Stramenopiles</taxon>
        <taxon>Oomycota</taxon>
        <taxon>Peronosporomycetes</taxon>
        <taxon>Peronosporales</taxon>
        <taxon>Peronosporaceae</taxon>
        <taxon>Phytophthora</taxon>
    </lineage>
</organism>
<comment type="caution">
    <text evidence="1">The sequence shown here is derived from an EMBL/GenBank/DDBJ whole genome shotgun (WGS) entry which is preliminary data.</text>
</comment>
<proteinExistence type="predicted"/>
<evidence type="ECO:0000313" key="2">
    <source>
        <dbReference type="Proteomes" id="UP000602510"/>
    </source>
</evidence>
<dbReference type="AlphaFoldDB" id="A0A833SHE4"/>
<dbReference type="EMBL" id="WSZM01000799">
    <property type="protein sequence ID" value="KAF4029548.1"/>
    <property type="molecule type" value="Genomic_DNA"/>
</dbReference>
<accession>A0A833SHE4</accession>
<protein>
    <submittedName>
        <fullName evidence="1">Uncharacterized protein</fullName>
    </submittedName>
</protein>
<name>A0A833SHE4_PHYIN</name>
<sequence>MCSRCATVYQRFHEEIGFVLLDLLIGAQKWVHTSMRVVPTANGGNKLIATHLARWIEIEDSSEAFFELELARGSLCPFAQAVDEDQALDLMDWKGIVHDALLGVPYRRGSFFMTLKPVFESCIIVQI</sequence>
<gene>
    <name evidence="1" type="ORF">GN244_ATG18715</name>
</gene>
<dbReference type="Proteomes" id="UP000602510">
    <property type="component" value="Unassembled WGS sequence"/>
</dbReference>